<dbReference type="HOGENOM" id="CLU_010194_2_9_1"/>
<dbReference type="Pfam" id="PF00106">
    <property type="entry name" value="adh_short"/>
    <property type="match status" value="1"/>
</dbReference>
<dbReference type="STRING" id="650164.K5W654"/>
<comment type="similarity">
    <text evidence="1 3">Belongs to the short-chain dehydrogenases/reductases (SDR) family.</text>
</comment>
<evidence type="ECO:0000256" key="3">
    <source>
        <dbReference type="RuleBase" id="RU000363"/>
    </source>
</evidence>
<dbReference type="Proteomes" id="UP000008370">
    <property type="component" value="Unassembled WGS sequence"/>
</dbReference>
<dbReference type="PRINTS" id="PR00081">
    <property type="entry name" value="GDHRDH"/>
</dbReference>
<dbReference type="PANTHER" id="PTHR44169:SF6">
    <property type="entry name" value="NADPH-DEPENDENT 1-ACYLDIHYDROXYACETONE PHOSPHATE REDUCTASE"/>
    <property type="match status" value="1"/>
</dbReference>
<dbReference type="RefSeq" id="XP_007397121.1">
    <property type="nucleotide sequence ID" value="XM_007397059.1"/>
</dbReference>
<evidence type="ECO:0000256" key="1">
    <source>
        <dbReference type="ARBA" id="ARBA00006484"/>
    </source>
</evidence>
<evidence type="ECO:0000313" key="4">
    <source>
        <dbReference type="EMBL" id="EKM54429.1"/>
    </source>
</evidence>
<organism evidence="4 5">
    <name type="scientific">Phanerochaete carnosa (strain HHB-10118-sp)</name>
    <name type="common">White-rot fungus</name>
    <name type="synonym">Peniophora carnosa</name>
    <dbReference type="NCBI Taxonomy" id="650164"/>
    <lineage>
        <taxon>Eukaryota</taxon>
        <taxon>Fungi</taxon>
        <taxon>Dikarya</taxon>
        <taxon>Basidiomycota</taxon>
        <taxon>Agaricomycotina</taxon>
        <taxon>Agaricomycetes</taxon>
        <taxon>Polyporales</taxon>
        <taxon>Phanerochaetaceae</taxon>
        <taxon>Phanerochaete</taxon>
    </lineage>
</organism>
<evidence type="ECO:0008006" key="6">
    <source>
        <dbReference type="Google" id="ProtNLM"/>
    </source>
</evidence>
<reference evidence="4 5" key="1">
    <citation type="journal article" date="2012" name="BMC Genomics">
        <title>Comparative genomics of the white-rot fungi, Phanerochaete carnosa and P. chrysosporium, to elucidate the genetic basis of the distinct wood types they colonize.</title>
        <authorList>
            <person name="Suzuki H."/>
            <person name="MacDonald J."/>
            <person name="Syed K."/>
            <person name="Salamov A."/>
            <person name="Hori C."/>
            <person name="Aerts A."/>
            <person name="Henrissat B."/>
            <person name="Wiebenga A."/>
            <person name="vanKuyk P.A."/>
            <person name="Barry K."/>
            <person name="Lindquist E."/>
            <person name="LaButti K."/>
            <person name="Lapidus A."/>
            <person name="Lucas S."/>
            <person name="Coutinho P."/>
            <person name="Gong Y."/>
            <person name="Samejima M."/>
            <person name="Mahadevan R."/>
            <person name="Abou-Zaid M."/>
            <person name="de Vries R.P."/>
            <person name="Igarashi K."/>
            <person name="Yadav J.S."/>
            <person name="Grigoriev I.V."/>
            <person name="Master E.R."/>
        </authorList>
    </citation>
    <scope>NUCLEOTIDE SEQUENCE [LARGE SCALE GENOMIC DNA]</scope>
    <source>
        <strain evidence="4 5">HHB-10118-sp</strain>
    </source>
</reference>
<dbReference type="AlphaFoldDB" id="K5W654"/>
<keyword evidence="5" id="KW-1185">Reference proteome</keyword>
<dbReference type="Gene3D" id="3.40.50.720">
    <property type="entry name" value="NAD(P)-binding Rossmann-like Domain"/>
    <property type="match status" value="1"/>
</dbReference>
<dbReference type="PRINTS" id="PR00080">
    <property type="entry name" value="SDRFAMILY"/>
</dbReference>
<dbReference type="FunFam" id="3.40.50.720:FF:000261">
    <property type="entry name" value="NADPH-dependent 1-acyldihydroxyacetone phosphate reductase"/>
    <property type="match status" value="1"/>
</dbReference>
<evidence type="ECO:0000256" key="2">
    <source>
        <dbReference type="ARBA" id="ARBA00023002"/>
    </source>
</evidence>
<dbReference type="PANTHER" id="PTHR44169">
    <property type="entry name" value="NADPH-DEPENDENT 1-ACYLDIHYDROXYACETONE PHOSPHATE REDUCTASE"/>
    <property type="match status" value="1"/>
</dbReference>
<dbReference type="GO" id="GO:0016491">
    <property type="term" value="F:oxidoreductase activity"/>
    <property type="evidence" value="ECO:0007669"/>
    <property type="project" value="UniProtKB-KW"/>
</dbReference>
<dbReference type="GeneID" id="18920964"/>
<dbReference type="FunCoup" id="K5W654">
    <property type="interactions" value="96"/>
</dbReference>
<gene>
    <name evidence="4" type="ORF">PHACADRAFT_97197</name>
</gene>
<accession>K5W654</accession>
<dbReference type="InParanoid" id="K5W654"/>
<dbReference type="InterPro" id="IPR002347">
    <property type="entry name" value="SDR_fam"/>
</dbReference>
<dbReference type="InterPro" id="IPR036291">
    <property type="entry name" value="NAD(P)-bd_dom_sf"/>
</dbReference>
<dbReference type="KEGG" id="pco:PHACADRAFT_97197"/>
<dbReference type="EMBL" id="JH930473">
    <property type="protein sequence ID" value="EKM54429.1"/>
    <property type="molecule type" value="Genomic_DNA"/>
</dbReference>
<dbReference type="SUPFAM" id="SSF51735">
    <property type="entry name" value="NAD(P)-binding Rossmann-fold domains"/>
    <property type="match status" value="1"/>
</dbReference>
<proteinExistence type="inferred from homology"/>
<dbReference type="CDD" id="cd05374">
    <property type="entry name" value="17beta-HSD-like_SDR_c"/>
    <property type="match status" value="1"/>
</dbReference>
<dbReference type="GO" id="GO:0005783">
    <property type="term" value="C:endoplasmic reticulum"/>
    <property type="evidence" value="ECO:0007669"/>
    <property type="project" value="TreeGrafter"/>
</dbReference>
<evidence type="ECO:0000313" key="5">
    <source>
        <dbReference type="Proteomes" id="UP000008370"/>
    </source>
</evidence>
<name>K5W654_PHACS</name>
<protein>
    <recommendedName>
        <fullName evidence="6">NAD(P)-binding protein</fullName>
    </recommendedName>
</protein>
<keyword evidence="2" id="KW-0560">Oxidoreductase</keyword>
<dbReference type="OrthoDB" id="2102561at2759"/>
<sequence>MSNNQRQVVIVTGCSKGGIGFALCEEYARRDCKVYATARRLEAIEGFSEPGIEKLALDVTSDENVQSVVKTIIDKEGRIDMVVNNAGVNCPGTIIDVPLDTVQRTFDANFLAVLRVCKAVFPHMAARRSGTIVNVGSIVGEVPTPWNGIYAASKAALHQITHVLWMECKPFDINVVLLTPGAVKSNIADKALTSGLNMPDDSLYKSYEPQIVSRILTSQGPQSMPTDEFARRTADATLAAKPPRSIMIGGNTTVWKTFAWFPKTWVLNLLWKWFLKVRK</sequence>